<organism evidence="1 2">
    <name type="scientific">Psilocybe cf. subviscida</name>
    <dbReference type="NCBI Taxonomy" id="2480587"/>
    <lineage>
        <taxon>Eukaryota</taxon>
        <taxon>Fungi</taxon>
        <taxon>Dikarya</taxon>
        <taxon>Basidiomycota</taxon>
        <taxon>Agaricomycotina</taxon>
        <taxon>Agaricomycetes</taxon>
        <taxon>Agaricomycetidae</taxon>
        <taxon>Agaricales</taxon>
        <taxon>Agaricineae</taxon>
        <taxon>Strophariaceae</taxon>
        <taxon>Psilocybe</taxon>
    </lineage>
</organism>
<proteinExistence type="predicted"/>
<dbReference type="Proteomes" id="UP000567179">
    <property type="component" value="Unassembled WGS sequence"/>
</dbReference>
<comment type="caution">
    <text evidence="1">The sequence shown here is derived from an EMBL/GenBank/DDBJ whole genome shotgun (WGS) entry which is preliminary data.</text>
</comment>
<dbReference type="OrthoDB" id="2978551at2759"/>
<dbReference type="Gene3D" id="1.25.40.10">
    <property type="entry name" value="Tetratricopeptide repeat domain"/>
    <property type="match status" value="2"/>
</dbReference>
<protein>
    <submittedName>
        <fullName evidence="1">Uncharacterized protein</fullName>
    </submittedName>
</protein>
<dbReference type="SMART" id="SM00028">
    <property type="entry name" value="TPR"/>
    <property type="match status" value="7"/>
</dbReference>
<dbReference type="InterPro" id="IPR011990">
    <property type="entry name" value="TPR-like_helical_dom_sf"/>
</dbReference>
<gene>
    <name evidence="1" type="ORF">D9619_006148</name>
</gene>
<dbReference type="EMBL" id="JAACJJ010000042">
    <property type="protein sequence ID" value="KAF5316548.1"/>
    <property type="molecule type" value="Genomic_DNA"/>
</dbReference>
<name>A0A8H5B4S9_9AGAR</name>
<evidence type="ECO:0000313" key="1">
    <source>
        <dbReference type="EMBL" id="KAF5316548.1"/>
    </source>
</evidence>
<dbReference type="SUPFAM" id="SSF48452">
    <property type="entry name" value="TPR-like"/>
    <property type="match status" value="2"/>
</dbReference>
<dbReference type="InterPro" id="IPR019734">
    <property type="entry name" value="TPR_rpt"/>
</dbReference>
<evidence type="ECO:0000313" key="2">
    <source>
        <dbReference type="Proteomes" id="UP000567179"/>
    </source>
</evidence>
<reference evidence="1 2" key="1">
    <citation type="journal article" date="2020" name="ISME J.">
        <title>Uncovering the hidden diversity of litter-decomposition mechanisms in mushroom-forming fungi.</title>
        <authorList>
            <person name="Floudas D."/>
            <person name="Bentzer J."/>
            <person name="Ahren D."/>
            <person name="Johansson T."/>
            <person name="Persson P."/>
            <person name="Tunlid A."/>
        </authorList>
    </citation>
    <scope>NUCLEOTIDE SEQUENCE [LARGE SCALE GENOMIC DNA]</scope>
    <source>
        <strain evidence="1 2">CBS 101986</strain>
    </source>
</reference>
<keyword evidence="2" id="KW-1185">Reference proteome</keyword>
<dbReference type="AlphaFoldDB" id="A0A8H5B4S9"/>
<accession>A0A8H5B4S9</accession>
<sequence length="1159" mass="129861">MDPLSVTLAVVSITSSVKDMVELGQKIHESFARVSNNLRNAQRVAEDIKEMVEEIQAFCQDHKVVLDDMREFCLALQALLNEFRSFETSILPLLPQTGGRRRDRLIRGWDAWRNSKKVEGGILDLQNHLVKLMRKYMMKSTMRTEVKLETIRQETSRGLKDISQGLEVVRRDVSALHLTAARTTTTDCSYAFAGITSDEFNHNITMFAKSTPSTSAPMLRTPHEITEEFMTTAYIKFQVNRIVVKLERVSTLPASAPNMVPPQSFENSHLDSIPEHASMCITHLRRHVVRQATSIHDLLDTDHIHTISIDTGASALNKLSVGLETLSMGHESILVGKWAIMLARMLVDASSGKQPDLGANLVLYLLNQSVKYDNGGDKAQSLQAIEEAYTITRGLQNRHGVDTHRQILYSNVLLQYARLVDNQRSIEMSLEAVQVLEDILDVQAFTRSKSPEKVERVVQPDSSFLGHLFSSDSPVTAITNYAQALQSLGAYSFINGHRRSAVDLALLAISVRRKMVSIHGHECRVHLAMAISSLMLESGTANCIPGEQLVELAEECIQILRVLAVKNPLSFARQLVFVLWEKASTLESLDRDSEAIATWEEVANVAEQIVLDSELCATALDNLSDQFRRLERYDDAVRSRALAIRTHQHGAVTEAERYLYLSEDLQYLQRYKESAEAARTSVVLYRRLAMKDPSKWMSCFTAALSNLAHCLAASGHCSEALISWKESVGIVDNFLNTNPDTRLAVIDTHLSALVEHPFLSYGHILEDKEKCLETCSTAVRYLRRLSDIYRHNEDMIATLLLTEFCYAYNMIRVGHLQDAQIYIGHWFDVWSSRPEAISECDFAVWHVLMVTLKAQALDAQGCTEQALLAHQKGQNIAMLSASAHEPSLLQLVRSMVCEARLRVKLGNSDDGLQIAERALQLSRDSKLEPIVRSLVCSLHGVATIALSCQNYKRAVEAAQEACDICASPDWENSDSEHNIFVRPSLFAILSSSEANLGRRGTAVEYAYHAVNASLDIRDMRLYVSATTAEQSYMETHGNLADILLATGDLAQAREIYEEQRAYFSKRVEQRIGDYRELAPVLFVLGILYCSAGYHEDGDAVAKELSQIMRTTGSAFPSLQEQVKNQLHNRVKVPIFSALNDMNQKLACKHQIEVVSFFTI</sequence>